<keyword evidence="2" id="KW-1185">Reference proteome</keyword>
<dbReference type="GO" id="GO:0008168">
    <property type="term" value="F:methyltransferase activity"/>
    <property type="evidence" value="ECO:0007669"/>
    <property type="project" value="UniProtKB-KW"/>
</dbReference>
<dbReference type="SUPFAM" id="SSF53335">
    <property type="entry name" value="S-adenosyl-L-methionine-dependent methyltransferases"/>
    <property type="match status" value="1"/>
</dbReference>
<name>A0A937D4G1_9HYPH</name>
<organism evidence="1 2">
    <name type="scientific">Microvirga aerilata</name>
    <dbReference type="NCBI Taxonomy" id="670292"/>
    <lineage>
        <taxon>Bacteria</taxon>
        <taxon>Pseudomonadati</taxon>
        <taxon>Pseudomonadota</taxon>
        <taxon>Alphaproteobacteria</taxon>
        <taxon>Hyphomicrobiales</taxon>
        <taxon>Methylobacteriaceae</taxon>
        <taxon>Microvirga</taxon>
    </lineage>
</organism>
<dbReference type="Proteomes" id="UP000605848">
    <property type="component" value="Unassembled WGS sequence"/>
</dbReference>
<dbReference type="GO" id="GO:0032259">
    <property type="term" value="P:methylation"/>
    <property type="evidence" value="ECO:0007669"/>
    <property type="project" value="UniProtKB-KW"/>
</dbReference>
<proteinExistence type="predicted"/>
<accession>A0A937D4G1</accession>
<protein>
    <submittedName>
        <fullName evidence="1">Methyltransferase domain-containing protein</fullName>
    </submittedName>
</protein>
<evidence type="ECO:0000313" key="2">
    <source>
        <dbReference type="Proteomes" id="UP000605848"/>
    </source>
</evidence>
<dbReference type="Pfam" id="PF13489">
    <property type="entry name" value="Methyltransf_23"/>
    <property type="match status" value="1"/>
</dbReference>
<dbReference type="AlphaFoldDB" id="A0A937D4G1"/>
<dbReference type="EMBL" id="JAEQMY010000086">
    <property type="protein sequence ID" value="MBL0407490.1"/>
    <property type="molecule type" value="Genomic_DNA"/>
</dbReference>
<gene>
    <name evidence="1" type="ORF">JKG68_26595</name>
</gene>
<sequence length="204" mass="23560">MFFDGSSGRSNSLPNSYWEARKDILYYQVARVITSHLSKKAKTIIDVGSAGCPYLDWFSHVPMRTSLDLKRPYEAKGVKSITSNFLTWEPDRKYDIVTCFQVLEHVPDAEGFAQKLLEVGGIVIVSVPYKWPKGRTKSHVQDPVDEEKMLSWFHREPNFQYVCREVVAPVNRLIQVYDLMDGPWDALGRRDRLWLEKQTKDSSA</sequence>
<reference evidence="1" key="1">
    <citation type="submission" date="2021-01" db="EMBL/GenBank/DDBJ databases">
        <title>Microvirga sp.</title>
        <authorList>
            <person name="Kim M.K."/>
        </authorList>
    </citation>
    <scope>NUCLEOTIDE SEQUENCE</scope>
    <source>
        <strain evidence="1">5420S-16</strain>
    </source>
</reference>
<evidence type="ECO:0000313" key="1">
    <source>
        <dbReference type="EMBL" id="MBL0407490.1"/>
    </source>
</evidence>
<dbReference type="Gene3D" id="3.40.50.150">
    <property type="entry name" value="Vaccinia Virus protein VP39"/>
    <property type="match status" value="1"/>
</dbReference>
<dbReference type="InterPro" id="IPR029063">
    <property type="entry name" value="SAM-dependent_MTases_sf"/>
</dbReference>
<keyword evidence="1" id="KW-0489">Methyltransferase</keyword>
<comment type="caution">
    <text evidence="1">The sequence shown here is derived from an EMBL/GenBank/DDBJ whole genome shotgun (WGS) entry which is preliminary data.</text>
</comment>
<keyword evidence="1" id="KW-0808">Transferase</keyword>